<dbReference type="InterPro" id="IPR016169">
    <property type="entry name" value="FAD-bd_PCMH_sub2"/>
</dbReference>
<organism evidence="8 9">
    <name type="scientific">Actinomortierella ambigua</name>
    <dbReference type="NCBI Taxonomy" id="1343610"/>
    <lineage>
        <taxon>Eukaryota</taxon>
        <taxon>Fungi</taxon>
        <taxon>Fungi incertae sedis</taxon>
        <taxon>Mucoromycota</taxon>
        <taxon>Mortierellomycotina</taxon>
        <taxon>Mortierellomycetes</taxon>
        <taxon>Mortierellales</taxon>
        <taxon>Mortierellaceae</taxon>
        <taxon>Actinomortierella</taxon>
    </lineage>
</organism>
<dbReference type="Gene3D" id="3.30.465.10">
    <property type="match status" value="1"/>
</dbReference>
<dbReference type="GO" id="GO:0016491">
    <property type="term" value="F:oxidoreductase activity"/>
    <property type="evidence" value="ECO:0007669"/>
    <property type="project" value="UniProtKB-KW"/>
</dbReference>
<keyword evidence="5" id="KW-0560">Oxidoreductase</keyword>
<sequence length="516" mass="57000">MKFSLFLLSAVAACASAASLGEQVSPENQPLYNSFTSSEFPYSPVDIEFRFQSDKDAYFKSLNVYNQLIRPHEFPSHALPLAIVKPTKGNNTNIAAVVKVAEALGLRVSARSGGYMSGYSANMAAVDKASQDFLLVDLSKLQGIKISADKKIAEAEPGVTGALLAAETSKYGLMFAGPHTSRVTIGGFLLQGGMGVGSRLHGAGVDNVIGFDIVTATGKVLYVDRKRNKELFFAVRGGGQFFGIVTKFYLRLVPIAAKPSVEPAYNASTIPIDQVFTIFDRPQAMDLMNYYAKFDYSAPKALENKIIFVVDAATGNKQYLFASQSAAPFNTSTAVTQAHAGMTEWYKTLPTVFASSEPNTYSGVVHGGDDSWPDNDDLAYYAEDVWFKAPLDPRVTETLVKQWDKVPSSMSSMALNTGTWDAPTKSALGFDRSYSLCIYSTWLRKGDAEEDQKNKKWLEETIAAIKPYTLGFYANELRPRQLGEKKYWERCYEKKTYKTLKCTKEKWDPENMFKSL</sequence>
<evidence type="ECO:0000256" key="1">
    <source>
        <dbReference type="ARBA" id="ARBA00001974"/>
    </source>
</evidence>
<evidence type="ECO:0000256" key="2">
    <source>
        <dbReference type="ARBA" id="ARBA00005466"/>
    </source>
</evidence>
<name>A0A9P6QG81_9FUNG</name>
<evidence type="ECO:0000313" key="9">
    <source>
        <dbReference type="Proteomes" id="UP000807716"/>
    </source>
</evidence>
<dbReference type="InterPro" id="IPR050416">
    <property type="entry name" value="FAD-linked_Oxidoreductase"/>
</dbReference>
<dbReference type="Proteomes" id="UP000807716">
    <property type="component" value="Unassembled WGS sequence"/>
</dbReference>
<evidence type="ECO:0000256" key="3">
    <source>
        <dbReference type="ARBA" id="ARBA00022630"/>
    </source>
</evidence>
<dbReference type="AlphaFoldDB" id="A0A9P6QG81"/>
<reference evidence="8" key="1">
    <citation type="journal article" date="2020" name="Fungal Divers.">
        <title>Resolving the Mortierellaceae phylogeny through synthesis of multi-gene phylogenetics and phylogenomics.</title>
        <authorList>
            <person name="Vandepol N."/>
            <person name="Liber J."/>
            <person name="Desiro A."/>
            <person name="Na H."/>
            <person name="Kennedy M."/>
            <person name="Barry K."/>
            <person name="Grigoriev I.V."/>
            <person name="Miller A.N."/>
            <person name="O'Donnell K."/>
            <person name="Stajich J.E."/>
            <person name="Bonito G."/>
        </authorList>
    </citation>
    <scope>NUCLEOTIDE SEQUENCE</scope>
    <source>
        <strain evidence="8">BC1065</strain>
    </source>
</reference>
<dbReference type="InterPro" id="IPR016166">
    <property type="entry name" value="FAD-bd_PCMH"/>
</dbReference>
<feature type="signal peptide" evidence="6">
    <location>
        <begin position="1"/>
        <end position="17"/>
    </location>
</feature>
<keyword evidence="6" id="KW-0732">Signal</keyword>
<evidence type="ECO:0000313" key="8">
    <source>
        <dbReference type="EMBL" id="KAG0264813.1"/>
    </source>
</evidence>
<dbReference type="PROSITE" id="PS51387">
    <property type="entry name" value="FAD_PCMH"/>
    <property type="match status" value="1"/>
</dbReference>
<proteinExistence type="inferred from homology"/>
<dbReference type="SUPFAM" id="SSF56176">
    <property type="entry name" value="FAD-binding/transporter-associated domain-like"/>
    <property type="match status" value="1"/>
</dbReference>
<dbReference type="GO" id="GO:0071949">
    <property type="term" value="F:FAD binding"/>
    <property type="evidence" value="ECO:0007669"/>
    <property type="project" value="InterPro"/>
</dbReference>
<comment type="cofactor">
    <cofactor evidence="1">
        <name>FAD</name>
        <dbReference type="ChEBI" id="CHEBI:57692"/>
    </cofactor>
</comment>
<evidence type="ECO:0000256" key="6">
    <source>
        <dbReference type="SAM" id="SignalP"/>
    </source>
</evidence>
<accession>A0A9P6QG81</accession>
<dbReference type="InterPro" id="IPR036318">
    <property type="entry name" value="FAD-bd_PCMH-like_sf"/>
</dbReference>
<comment type="caution">
    <text evidence="8">The sequence shown here is derived from an EMBL/GenBank/DDBJ whole genome shotgun (WGS) entry which is preliminary data.</text>
</comment>
<dbReference type="PANTHER" id="PTHR42973:SF39">
    <property type="entry name" value="FAD-BINDING PCMH-TYPE DOMAIN-CONTAINING PROTEIN"/>
    <property type="match status" value="1"/>
</dbReference>
<dbReference type="Gene3D" id="3.40.462.20">
    <property type="match status" value="1"/>
</dbReference>
<evidence type="ECO:0000256" key="5">
    <source>
        <dbReference type="ARBA" id="ARBA00023002"/>
    </source>
</evidence>
<comment type="similarity">
    <text evidence="2">Belongs to the oxygen-dependent FAD-linked oxidoreductase family.</text>
</comment>
<keyword evidence="9" id="KW-1185">Reference proteome</keyword>
<dbReference type="Pfam" id="PF01565">
    <property type="entry name" value="FAD_binding_4"/>
    <property type="match status" value="1"/>
</dbReference>
<keyword evidence="3" id="KW-0285">Flavoprotein</keyword>
<dbReference type="PANTHER" id="PTHR42973">
    <property type="entry name" value="BINDING OXIDOREDUCTASE, PUTATIVE (AFU_ORTHOLOGUE AFUA_1G17690)-RELATED"/>
    <property type="match status" value="1"/>
</dbReference>
<evidence type="ECO:0000256" key="4">
    <source>
        <dbReference type="ARBA" id="ARBA00022827"/>
    </source>
</evidence>
<evidence type="ECO:0000259" key="7">
    <source>
        <dbReference type="PROSITE" id="PS51387"/>
    </source>
</evidence>
<protein>
    <recommendedName>
        <fullName evidence="7">FAD-binding PCMH-type domain-containing protein</fullName>
    </recommendedName>
</protein>
<keyword evidence="4" id="KW-0274">FAD</keyword>
<dbReference type="OrthoDB" id="415825at2759"/>
<dbReference type="EMBL" id="JAAAJB010000130">
    <property type="protein sequence ID" value="KAG0264813.1"/>
    <property type="molecule type" value="Genomic_DNA"/>
</dbReference>
<feature type="chain" id="PRO_5040212370" description="FAD-binding PCMH-type domain-containing protein" evidence="6">
    <location>
        <begin position="18"/>
        <end position="516"/>
    </location>
</feature>
<dbReference type="InterPro" id="IPR006094">
    <property type="entry name" value="Oxid_FAD_bind_N"/>
</dbReference>
<feature type="domain" description="FAD-binding PCMH-type" evidence="7">
    <location>
        <begin position="76"/>
        <end position="255"/>
    </location>
</feature>
<gene>
    <name evidence="8" type="ORF">DFQ27_001011</name>
</gene>